<dbReference type="GO" id="GO:0016787">
    <property type="term" value="F:hydrolase activity"/>
    <property type="evidence" value="ECO:0007669"/>
    <property type="project" value="UniProtKB-KW"/>
</dbReference>
<dbReference type="AlphaFoldDB" id="A0A6J5Y988"/>
<keyword evidence="1" id="KW-0547">Nucleotide-binding</keyword>
<evidence type="ECO:0000256" key="6">
    <source>
        <dbReference type="SAM" id="MobiDB-lite"/>
    </source>
</evidence>
<evidence type="ECO:0000256" key="5">
    <source>
        <dbReference type="SAM" id="Coils"/>
    </source>
</evidence>
<feature type="domain" description="UvrD-like helicase ATP-binding" evidence="7">
    <location>
        <begin position="210"/>
        <end position="567"/>
    </location>
</feature>
<gene>
    <name evidence="8" type="ORF">UFOPK1392_00147</name>
    <name evidence="9" type="ORF">UFOPK3733_00927</name>
</gene>
<dbReference type="InterPro" id="IPR000212">
    <property type="entry name" value="DNA_helicase_UvrD/REP"/>
</dbReference>
<evidence type="ECO:0000256" key="2">
    <source>
        <dbReference type="ARBA" id="ARBA00022801"/>
    </source>
</evidence>
<accession>A0A6J5Y988</accession>
<dbReference type="Pfam" id="PF00580">
    <property type="entry name" value="UvrD-helicase"/>
    <property type="match status" value="1"/>
</dbReference>
<dbReference type="InterPro" id="IPR027785">
    <property type="entry name" value="UvrD-like_helicase_C"/>
</dbReference>
<feature type="region of interest" description="Disordered" evidence="6">
    <location>
        <begin position="471"/>
        <end position="492"/>
    </location>
</feature>
<evidence type="ECO:0000259" key="7">
    <source>
        <dbReference type="PROSITE" id="PS51198"/>
    </source>
</evidence>
<dbReference type="Gene3D" id="3.40.50.300">
    <property type="entry name" value="P-loop containing nucleotide triphosphate hydrolases"/>
    <property type="match status" value="3"/>
</dbReference>
<keyword evidence="3" id="KW-0347">Helicase</keyword>
<proteinExistence type="predicted"/>
<dbReference type="EMBL" id="CAFBNC010000037">
    <property type="protein sequence ID" value="CAB4935335.1"/>
    <property type="molecule type" value="Genomic_DNA"/>
</dbReference>
<reference evidence="8" key="1">
    <citation type="submission" date="2020-05" db="EMBL/GenBank/DDBJ databases">
        <authorList>
            <person name="Chiriac C."/>
            <person name="Salcher M."/>
            <person name="Ghai R."/>
            <person name="Kavagutti S V."/>
        </authorList>
    </citation>
    <scope>NUCLEOTIDE SEQUENCE</scope>
</reference>
<dbReference type="GO" id="GO:0005829">
    <property type="term" value="C:cytosol"/>
    <property type="evidence" value="ECO:0007669"/>
    <property type="project" value="TreeGrafter"/>
</dbReference>
<dbReference type="InterPro" id="IPR014016">
    <property type="entry name" value="UvrD-like_ATP-bd"/>
</dbReference>
<evidence type="ECO:0000256" key="4">
    <source>
        <dbReference type="ARBA" id="ARBA00022840"/>
    </source>
</evidence>
<dbReference type="EMBL" id="CAEMXZ010000003">
    <property type="protein sequence ID" value="CAB4322413.1"/>
    <property type="molecule type" value="Genomic_DNA"/>
</dbReference>
<dbReference type="GO" id="GO:0003677">
    <property type="term" value="F:DNA binding"/>
    <property type="evidence" value="ECO:0007669"/>
    <property type="project" value="InterPro"/>
</dbReference>
<name>A0A6J5Y988_9ZZZZ</name>
<dbReference type="InterPro" id="IPR027417">
    <property type="entry name" value="P-loop_NTPase"/>
</dbReference>
<evidence type="ECO:0000313" key="9">
    <source>
        <dbReference type="EMBL" id="CAB4935335.1"/>
    </source>
</evidence>
<dbReference type="Pfam" id="PF13538">
    <property type="entry name" value="UvrD_C_2"/>
    <property type="match status" value="1"/>
</dbReference>
<evidence type="ECO:0000256" key="1">
    <source>
        <dbReference type="ARBA" id="ARBA00022741"/>
    </source>
</evidence>
<organism evidence="8">
    <name type="scientific">freshwater metagenome</name>
    <dbReference type="NCBI Taxonomy" id="449393"/>
    <lineage>
        <taxon>unclassified sequences</taxon>
        <taxon>metagenomes</taxon>
        <taxon>ecological metagenomes</taxon>
    </lineage>
</organism>
<dbReference type="SUPFAM" id="SSF52540">
    <property type="entry name" value="P-loop containing nucleoside triphosphate hydrolases"/>
    <property type="match status" value="1"/>
</dbReference>
<dbReference type="PROSITE" id="PS51198">
    <property type="entry name" value="UVRD_HELICASE_ATP_BIND"/>
    <property type="match status" value="1"/>
</dbReference>
<keyword evidence="5" id="KW-0175">Coiled coil</keyword>
<evidence type="ECO:0000313" key="8">
    <source>
        <dbReference type="EMBL" id="CAB4322413.1"/>
    </source>
</evidence>
<evidence type="ECO:0000256" key="3">
    <source>
        <dbReference type="ARBA" id="ARBA00022806"/>
    </source>
</evidence>
<feature type="coiled-coil region" evidence="5">
    <location>
        <begin position="342"/>
        <end position="376"/>
    </location>
</feature>
<keyword evidence="4" id="KW-0067">ATP-binding</keyword>
<dbReference type="GO" id="GO:0005524">
    <property type="term" value="F:ATP binding"/>
    <property type="evidence" value="ECO:0007669"/>
    <property type="project" value="UniProtKB-KW"/>
</dbReference>
<keyword evidence="2" id="KW-0378">Hydrolase</keyword>
<protein>
    <submittedName>
        <fullName evidence="8">Unannotated protein</fullName>
    </submittedName>
</protein>
<dbReference type="PANTHER" id="PTHR11070:SF45">
    <property type="entry name" value="DNA 3'-5' HELICASE"/>
    <property type="match status" value="1"/>
</dbReference>
<sequence>MAPHPDLIAEQAYIDEAYACLDASRVAASRLTSMVEVGRGGTEQARFEREVIYDTVVNRLTQLQLGDAALCFGRIDRELDRDIASEPGQHGGFAVPTLGDLDGPGVESFYIGRIAVSNSDQDPVIVDWRAPIAEPFYRATGRQPMGLARRRHFATRGRQLLGIEDELFGDTLASLGMPPSDEAPVVAGQGALFSALETARTGRLGDIVATIQGEQDEIIRAPLPGVLVVQGGPGTGKTVVALHRAAYLLYTHRFPLEGQGVLVIGPNRLFLGYIEQVLPSLGEAGVELAVLADLVPDISIRSYDKGLTARVKGDPRMVRFLERALRDRERPLRSDLVVGYGLQRLTLRRERSLEIIRDARRRYRRHNGARRFVENEVFAELALSSRDEIPASEVRERLRRDPVVREALEWMWPILTPQQFIHDLFGAKGLLRHAAEGVFSDAEWSALQRPWSETLREVPWTHEDAPLLDEARALLGPKPRRRRPGESTDDDEIRTYGHIVVDEAQDLSPMQLRMLERRSLNGSMTIVGDIAQATGQWAHSSWQEILDRLPARRPPHRAELTLGYRLPAPIMALAARVLRHAAPDLLPPRSVREDGSEPVISRAAPGYLARAVAEITMIERAEVDPGQVAIICPPSIIDELCDALDVAGIAYGRATRNGLEHRVTVVEVGLVKGLEVDAAIVVEPALMVAEQAQGDRALYVALTRATKRLAVVHEAPLPPSLLP</sequence>
<dbReference type="GO" id="GO:0043138">
    <property type="term" value="F:3'-5' DNA helicase activity"/>
    <property type="evidence" value="ECO:0007669"/>
    <property type="project" value="TreeGrafter"/>
</dbReference>
<dbReference type="GO" id="GO:0000725">
    <property type="term" value="P:recombinational repair"/>
    <property type="evidence" value="ECO:0007669"/>
    <property type="project" value="TreeGrafter"/>
</dbReference>
<dbReference type="PANTHER" id="PTHR11070">
    <property type="entry name" value="UVRD / RECB / PCRA DNA HELICASE FAMILY MEMBER"/>
    <property type="match status" value="1"/>
</dbReference>